<protein>
    <submittedName>
        <fullName evidence="6">Oxidoreductase</fullName>
    </submittedName>
</protein>
<dbReference type="SUPFAM" id="SSF51735">
    <property type="entry name" value="NAD(P)-binding Rossmann-fold domains"/>
    <property type="match status" value="1"/>
</dbReference>
<dbReference type="InterPro" id="IPR050984">
    <property type="entry name" value="Gfo/Idh/MocA_domain"/>
</dbReference>
<feature type="domain" description="Gfo/Idh/MocA-like oxidoreductase N-terminal" evidence="4">
    <location>
        <begin position="21"/>
        <end position="137"/>
    </location>
</feature>
<comment type="caution">
    <text evidence="6">The sequence shown here is derived from an EMBL/GenBank/DDBJ whole genome shotgun (WGS) entry which is preliminary data.</text>
</comment>
<organism evidence="6 7">
    <name type="scientific">Cellulomonas soli</name>
    <dbReference type="NCBI Taxonomy" id="931535"/>
    <lineage>
        <taxon>Bacteria</taxon>
        <taxon>Bacillati</taxon>
        <taxon>Actinomycetota</taxon>
        <taxon>Actinomycetes</taxon>
        <taxon>Micrococcales</taxon>
        <taxon>Cellulomonadaceae</taxon>
        <taxon>Cellulomonas</taxon>
    </lineage>
</organism>
<dbReference type="InterPro" id="IPR036291">
    <property type="entry name" value="NAD(P)-bd_dom_sf"/>
</dbReference>
<dbReference type="AlphaFoldDB" id="A0A512PD22"/>
<evidence type="ECO:0000259" key="4">
    <source>
        <dbReference type="Pfam" id="PF01408"/>
    </source>
</evidence>
<dbReference type="Gene3D" id="3.30.360.10">
    <property type="entry name" value="Dihydrodipicolinate Reductase, domain 2"/>
    <property type="match status" value="1"/>
</dbReference>
<dbReference type="EMBL" id="BKAL01000006">
    <property type="protein sequence ID" value="GEP69115.1"/>
    <property type="molecule type" value="Genomic_DNA"/>
</dbReference>
<gene>
    <name evidence="6" type="ORF">CSO01_18300</name>
</gene>
<evidence type="ECO:0000256" key="3">
    <source>
        <dbReference type="ARBA" id="ARBA00023027"/>
    </source>
</evidence>
<sequence length="345" mass="35943">MTLPSSFPDPSFLGRGTAPSLRWGVVGAGHIAQEWVPAVRRFTDEQVVAVAARTAGRAEQFAARFGIETAVGSAQQLLDLPQVDAVYVATPDSEHVPIGLMAVAAGKHVLIEKPVAPSADEALELFTAAASAGVLAMEAMWTRYLPQFDVIRRLVADGVLGELELVVASACRALVPARVAADGAFDASAVAGMGVYPIALASDLLGTPSVVRALGRTTPAGGDLTASVLLGHAGGAQASITTSIATRAPVTATISGTRARVDLEEFFFNPTSFTLTTPEKIGTSLRWQEPTGMTLYDGLAWQALALAQFAGEGRVESPLHTHAETVAILRTIESARAQLAPTAPR</sequence>
<keyword evidence="2" id="KW-0560">Oxidoreductase</keyword>
<accession>A0A512PD22</accession>
<dbReference type="Gene3D" id="3.40.50.720">
    <property type="entry name" value="NAD(P)-binding Rossmann-like Domain"/>
    <property type="match status" value="1"/>
</dbReference>
<evidence type="ECO:0000256" key="1">
    <source>
        <dbReference type="ARBA" id="ARBA00010928"/>
    </source>
</evidence>
<comment type="similarity">
    <text evidence="1">Belongs to the Gfo/Idh/MocA family.</text>
</comment>
<keyword evidence="3" id="KW-0520">NAD</keyword>
<dbReference type="Pfam" id="PF01408">
    <property type="entry name" value="GFO_IDH_MocA"/>
    <property type="match status" value="1"/>
</dbReference>
<dbReference type="PANTHER" id="PTHR22604:SF105">
    <property type="entry name" value="TRANS-1,2-DIHYDROBENZENE-1,2-DIOL DEHYDROGENASE"/>
    <property type="match status" value="1"/>
</dbReference>
<dbReference type="SUPFAM" id="SSF55347">
    <property type="entry name" value="Glyceraldehyde-3-phosphate dehydrogenase-like, C-terminal domain"/>
    <property type="match status" value="1"/>
</dbReference>
<evidence type="ECO:0000313" key="7">
    <source>
        <dbReference type="Proteomes" id="UP000321798"/>
    </source>
</evidence>
<dbReference type="OrthoDB" id="9815825at2"/>
<dbReference type="PANTHER" id="PTHR22604">
    <property type="entry name" value="OXIDOREDUCTASES"/>
    <property type="match status" value="1"/>
</dbReference>
<dbReference type="GO" id="GO:0016491">
    <property type="term" value="F:oxidoreductase activity"/>
    <property type="evidence" value="ECO:0007669"/>
    <property type="project" value="UniProtKB-KW"/>
</dbReference>
<dbReference type="Pfam" id="PF22725">
    <property type="entry name" value="GFO_IDH_MocA_C3"/>
    <property type="match status" value="1"/>
</dbReference>
<evidence type="ECO:0000259" key="5">
    <source>
        <dbReference type="Pfam" id="PF22725"/>
    </source>
</evidence>
<dbReference type="GO" id="GO:0000166">
    <property type="term" value="F:nucleotide binding"/>
    <property type="evidence" value="ECO:0007669"/>
    <property type="project" value="InterPro"/>
</dbReference>
<name>A0A512PD22_9CELL</name>
<evidence type="ECO:0000313" key="6">
    <source>
        <dbReference type="EMBL" id="GEP69115.1"/>
    </source>
</evidence>
<dbReference type="InterPro" id="IPR055170">
    <property type="entry name" value="GFO_IDH_MocA-like_dom"/>
</dbReference>
<evidence type="ECO:0000256" key="2">
    <source>
        <dbReference type="ARBA" id="ARBA00023002"/>
    </source>
</evidence>
<proteinExistence type="inferred from homology"/>
<feature type="domain" description="GFO/IDH/MocA-like oxidoreductase" evidence="5">
    <location>
        <begin position="151"/>
        <end position="261"/>
    </location>
</feature>
<keyword evidence="7" id="KW-1185">Reference proteome</keyword>
<dbReference type="Proteomes" id="UP000321798">
    <property type="component" value="Unassembled WGS sequence"/>
</dbReference>
<reference evidence="6 7" key="1">
    <citation type="submission" date="2019-07" db="EMBL/GenBank/DDBJ databases">
        <title>Whole genome shotgun sequence of Cellulomonas soli NBRC 109434.</title>
        <authorList>
            <person name="Hosoyama A."/>
            <person name="Uohara A."/>
            <person name="Ohji S."/>
            <person name="Ichikawa N."/>
        </authorList>
    </citation>
    <scope>NUCLEOTIDE SEQUENCE [LARGE SCALE GENOMIC DNA]</scope>
    <source>
        <strain evidence="6 7">NBRC 109434</strain>
    </source>
</reference>
<dbReference type="RefSeq" id="WP_146952886.1">
    <property type="nucleotide sequence ID" value="NZ_BAABBJ010000006.1"/>
</dbReference>
<dbReference type="InterPro" id="IPR000683">
    <property type="entry name" value="Gfo/Idh/MocA-like_OxRdtase_N"/>
</dbReference>